<dbReference type="EMBL" id="JAKGSI010000003">
    <property type="protein sequence ID" value="MCF4007012.1"/>
    <property type="molecule type" value="Genomic_DNA"/>
</dbReference>
<gene>
    <name evidence="1" type="ORF">L1O03_07445</name>
</gene>
<comment type="caution">
    <text evidence="1">The sequence shown here is derived from an EMBL/GenBank/DDBJ whole genome shotgun (WGS) entry which is preliminary data.</text>
</comment>
<dbReference type="InterPro" id="IPR019660">
    <property type="entry name" value="Put_sensory_transdc_reg_YbjN"/>
</dbReference>
<proteinExistence type="predicted"/>
<dbReference type="Pfam" id="PF10722">
    <property type="entry name" value="YbjN"/>
    <property type="match status" value="1"/>
</dbReference>
<accession>A0A9X1U7R4</accession>
<keyword evidence="2" id="KW-1185">Reference proteome</keyword>
<reference evidence="1" key="1">
    <citation type="submission" date="2022-01" db="EMBL/GenBank/DDBJ databases">
        <title>Corynebacterium sp. nov isolated from isolated from the feces of the greater white-fronted geese (Anser albifrons) at Poyang Lake, PR China.</title>
        <authorList>
            <person name="Liu Q."/>
        </authorList>
    </citation>
    <scope>NUCLEOTIDE SEQUENCE</scope>
    <source>
        <strain evidence="1">JCM 32435</strain>
    </source>
</reference>
<evidence type="ECO:0000313" key="1">
    <source>
        <dbReference type="EMBL" id="MCF4007012.1"/>
    </source>
</evidence>
<organism evidence="1 2">
    <name type="scientific">Corynebacterium uropygiale</name>
    <dbReference type="NCBI Taxonomy" id="1775911"/>
    <lineage>
        <taxon>Bacteria</taxon>
        <taxon>Bacillati</taxon>
        <taxon>Actinomycetota</taxon>
        <taxon>Actinomycetes</taxon>
        <taxon>Mycobacteriales</taxon>
        <taxon>Corynebacteriaceae</taxon>
        <taxon>Corynebacterium</taxon>
    </lineage>
</organism>
<evidence type="ECO:0000313" key="2">
    <source>
        <dbReference type="Proteomes" id="UP001139336"/>
    </source>
</evidence>
<name>A0A9X1U7R4_9CORY</name>
<dbReference type="RefSeq" id="WP_236119083.1">
    <property type="nucleotide sequence ID" value="NZ_JAKGSI010000003.1"/>
</dbReference>
<dbReference type="AlphaFoldDB" id="A0A9X1U7R4"/>
<protein>
    <submittedName>
        <fullName evidence="1">YbjN domain-containing protein</fullName>
    </submittedName>
</protein>
<sequence>MEDREIARSMAKVLSEAGLEPTLDGCIVTCKDGAARLEIGPAAGAVGFWSVQLTWDGELDGEDYLAALPVANSICTDHAWPGAFVAPREGTELLDALGSEGESVVARARIVHPTPEDEAQVRALAASAVAGGVTLVSTFQASFPEKGSDHAAGAVVEANEATAPAVTRERVAAWFEAQGISEVPVDEEAQTITLSLQGSPVDIVLRDSAVCEIRVSAALTGEGSASGEPDPAAALHMCNRVNAEESLATVCVIHHEDGWFVVGSVAVPAGAGLSDAQLDRTIHDGILAAAGAVRAVMHRLG</sequence>
<dbReference type="Proteomes" id="UP001139336">
    <property type="component" value="Unassembled WGS sequence"/>
</dbReference>